<gene>
    <name evidence="3" type="ORF">EJV47_20205</name>
</gene>
<evidence type="ECO:0000313" key="4">
    <source>
        <dbReference type="Proteomes" id="UP000282184"/>
    </source>
</evidence>
<feature type="signal peptide" evidence="2">
    <location>
        <begin position="1"/>
        <end position="23"/>
    </location>
</feature>
<feature type="compositionally biased region" description="Basic residues" evidence="1">
    <location>
        <begin position="51"/>
        <end position="67"/>
    </location>
</feature>
<dbReference type="EMBL" id="RXOF01000013">
    <property type="protein sequence ID" value="RTQ47218.1"/>
    <property type="molecule type" value="Genomic_DNA"/>
</dbReference>
<keyword evidence="4" id="KW-1185">Reference proteome</keyword>
<comment type="caution">
    <text evidence="3">The sequence shown here is derived from an EMBL/GenBank/DDBJ whole genome shotgun (WGS) entry which is preliminary data.</text>
</comment>
<evidence type="ECO:0000256" key="2">
    <source>
        <dbReference type="SAM" id="SignalP"/>
    </source>
</evidence>
<organism evidence="3 4">
    <name type="scientific">Hymenobacter gummosus</name>
    <dbReference type="NCBI Taxonomy" id="1776032"/>
    <lineage>
        <taxon>Bacteria</taxon>
        <taxon>Pseudomonadati</taxon>
        <taxon>Bacteroidota</taxon>
        <taxon>Cytophagia</taxon>
        <taxon>Cytophagales</taxon>
        <taxon>Hymenobacteraceae</taxon>
        <taxon>Hymenobacter</taxon>
    </lineage>
</organism>
<feature type="chain" id="PRO_5018538136" evidence="2">
    <location>
        <begin position="24"/>
        <end position="67"/>
    </location>
</feature>
<accession>A0A3S0H2W8</accession>
<evidence type="ECO:0000256" key="1">
    <source>
        <dbReference type="SAM" id="MobiDB-lite"/>
    </source>
</evidence>
<reference evidence="3 4" key="1">
    <citation type="submission" date="2018-12" db="EMBL/GenBank/DDBJ databases">
        <title>Hymenobacter gummosus sp. nov., isolated from a spring.</title>
        <authorList>
            <person name="Nie L."/>
        </authorList>
    </citation>
    <scope>NUCLEOTIDE SEQUENCE [LARGE SCALE GENOMIC DNA]</scope>
    <source>
        <strain evidence="3 4">KCTC 52166</strain>
    </source>
</reference>
<sequence length="67" mass="7319">MRKQLYYALAAVILGSTAVPETAAAETLLPAPAASVPTVHATTADRAETLKKRKKRKKRRMGSRRGR</sequence>
<dbReference type="AlphaFoldDB" id="A0A3S0H2W8"/>
<proteinExistence type="predicted"/>
<name>A0A3S0H2W8_9BACT</name>
<protein>
    <submittedName>
        <fullName evidence="3">Uncharacterized protein</fullName>
    </submittedName>
</protein>
<dbReference type="Proteomes" id="UP000282184">
    <property type="component" value="Unassembled WGS sequence"/>
</dbReference>
<evidence type="ECO:0000313" key="3">
    <source>
        <dbReference type="EMBL" id="RTQ47218.1"/>
    </source>
</evidence>
<dbReference type="RefSeq" id="WP_126695016.1">
    <property type="nucleotide sequence ID" value="NZ_RXOF01000013.1"/>
</dbReference>
<feature type="region of interest" description="Disordered" evidence="1">
    <location>
        <begin position="37"/>
        <end position="67"/>
    </location>
</feature>
<keyword evidence="2" id="KW-0732">Signal</keyword>